<evidence type="ECO:0000259" key="2">
    <source>
        <dbReference type="Pfam" id="PF08241"/>
    </source>
</evidence>
<name>A0ABR1WIN2_9PEZI</name>
<evidence type="ECO:0000313" key="3">
    <source>
        <dbReference type="EMBL" id="KAK8083371.1"/>
    </source>
</evidence>
<dbReference type="SUPFAM" id="SSF53335">
    <property type="entry name" value="S-adenosyl-L-methionine-dependent methyltransferases"/>
    <property type="match status" value="1"/>
</dbReference>
<dbReference type="InterPro" id="IPR013216">
    <property type="entry name" value="Methyltransf_11"/>
</dbReference>
<dbReference type="Proteomes" id="UP001446871">
    <property type="component" value="Unassembled WGS sequence"/>
</dbReference>
<sequence>MAPLATNDGKSLAENLQDQFRSVPVTADNGDAKLAMIHAMGFPGEKLLQQAGLLLPDDDAPKHEDKNTKKEEPFALFDNACGTGLIAGLLQKRVLPAVLRESRFVCADLNANLVDIVKWRAERDGWQGTVETAVADAQVRHRPTSLPANSFSHVVINFAMHIIPKPDVALREAYRLLRPNGTLAFTVWAADNTGWIPDMRSAFAALPFAAAAGTPLMPGRVPMAVHGLDQWVDPAGIRAELVSSSSVGFEDMRIETLEHTSRIDSAEYFVEAFDMMRKWMMQSYWPEEARQAAAEDGGAVMYKVMVEHLQERYGGNGWDIRWKSVLVTCRKPS</sequence>
<comment type="similarity">
    <text evidence="1">Belongs to the methyltransferase superfamily. LaeA methyltransferase family.</text>
</comment>
<organism evidence="3 4">
    <name type="scientific">Apiospora saccharicola</name>
    <dbReference type="NCBI Taxonomy" id="335842"/>
    <lineage>
        <taxon>Eukaryota</taxon>
        <taxon>Fungi</taxon>
        <taxon>Dikarya</taxon>
        <taxon>Ascomycota</taxon>
        <taxon>Pezizomycotina</taxon>
        <taxon>Sordariomycetes</taxon>
        <taxon>Xylariomycetidae</taxon>
        <taxon>Amphisphaeriales</taxon>
        <taxon>Apiosporaceae</taxon>
        <taxon>Apiospora</taxon>
    </lineage>
</organism>
<accession>A0ABR1WIN2</accession>
<reference evidence="3 4" key="1">
    <citation type="submission" date="2023-01" db="EMBL/GenBank/DDBJ databases">
        <title>Analysis of 21 Apiospora genomes using comparative genomics revels a genus with tremendous synthesis potential of carbohydrate active enzymes and secondary metabolites.</title>
        <authorList>
            <person name="Sorensen T."/>
        </authorList>
    </citation>
    <scope>NUCLEOTIDE SEQUENCE [LARGE SCALE GENOMIC DNA]</scope>
    <source>
        <strain evidence="3 4">CBS 83171</strain>
    </source>
</reference>
<feature type="domain" description="Methyltransferase type 11" evidence="2">
    <location>
        <begin position="78"/>
        <end position="185"/>
    </location>
</feature>
<dbReference type="EMBL" id="JAQQWM010000001">
    <property type="protein sequence ID" value="KAK8083371.1"/>
    <property type="molecule type" value="Genomic_DNA"/>
</dbReference>
<proteinExistence type="inferred from homology"/>
<keyword evidence="4" id="KW-1185">Reference proteome</keyword>
<evidence type="ECO:0000256" key="1">
    <source>
        <dbReference type="ARBA" id="ARBA00038158"/>
    </source>
</evidence>
<dbReference type="PANTHER" id="PTHR43591">
    <property type="entry name" value="METHYLTRANSFERASE"/>
    <property type="match status" value="1"/>
</dbReference>
<evidence type="ECO:0000313" key="4">
    <source>
        <dbReference type="Proteomes" id="UP001446871"/>
    </source>
</evidence>
<protein>
    <recommendedName>
        <fullName evidence="2">Methyltransferase type 11 domain-containing protein</fullName>
    </recommendedName>
</protein>
<dbReference type="CDD" id="cd02440">
    <property type="entry name" value="AdoMet_MTases"/>
    <property type="match status" value="1"/>
</dbReference>
<dbReference type="Pfam" id="PF08241">
    <property type="entry name" value="Methyltransf_11"/>
    <property type="match status" value="1"/>
</dbReference>
<comment type="caution">
    <text evidence="3">The sequence shown here is derived from an EMBL/GenBank/DDBJ whole genome shotgun (WGS) entry which is preliminary data.</text>
</comment>
<dbReference type="Gene3D" id="3.40.50.150">
    <property type="entry name" value="Vaccinia Virus protein VP39"/>
    <property type="match status" value="1"/>
</dbReference>
<gene>
    <name evidence="3" type="ORF">PG996_002152</name>
</gene>
<dbReference type="InterPro" id="IPR029063">
    <property type="entry name" value="SAM-dependent_MTases_sf"/>
</dbReference>